<evidence type="ECO:0000313" key="3">
    <source>
        <dbReference type="Proteomes" id="UP000292702"/>
    </source>
</evidence>
<reference evidence="2 3" key="1">
    <citation type="submission" date="2018-11" db="EMBL/GenBank/DDBJ databases">
        <title>Genome assembly of Steccherinum ochraceum LE-BIN_3174, the white-rot fungus of the Steccherinaceae family (The Residual Polyporoid clade, Polyporales, Basidiomycota).</title>
        <authorList>
            <person name="Fedorova T.V."/>
            <person name="Glazunova O.A."/>
            <person name="Landesman E.O."/>
            <person name="Moiseenko K.V."/>
            <person name="Psurtseva N.V."/>
            <person name="Savinova O.S."/>
            <person name="Shakhova N.V."/>
            <person name="Tyazhelova T.V."/>
            <person name="Vasina D.V."/>
        </authorList>
    </citation>
    <scope>NUCLEOTIDE SEQUENCE [LARGE SCALE GENOMIC DNA]</scope>
    <source>
        <strain evidence="2 3">LE-BIN_3174</strain>
    </source>
</reference>
<dbReference type="Proteomes" id="UP000292702">
    <property type="component" value="Unassembled WGS sequence"/>
</dbReference>
<dbReference type="OrthoDB" id="2804161at2759"/>
<organism evidence="2 3">
    <name type="scientific">Steccherinum ochraceum</name>
    <dbReference type="NCBI Taxonomy" id="92696"/>
    <lineage>
        <taxon>Eukaryota</taxon>
        <taxon>Fungi</taxon>
        <taxon>Dikarya</taxon>
        <taxon>Basidiomycota</taxon>
        <taxon>Agaricomycotina</taxon>
        <taxon>Agaricomycetes</taxon>
        <taxon>Polyporales</taxon>
        <taxon>Steccherinaceae</taxon>
        <taxon>Steccherinum</taxon>
    </lineage>
</organism>
<comment type="caution">
    <text evidence="2">The sequence shown here is derived from an EMBL/GenBank/DDBJ whole genome shotgun (WGS) entry which is preliminary data.</text>
</comment>
<gene>
    <name evidence="2" type="ORF">EIP91_002553</name>
</gene>
<feature type="region of interest" description="Disordered" evidence="1">
    <location>
        <begin position="852"/>
        <end position="898"/>
    </location>
</feature>
<accession>A0A4R0RI99</accession>
<protein>
    <submittedName>
        <fullName evidence="2">Uncharacterized protein</fullName>
    </submittedName>
</protein>
<sequence>MAATDPLYSSSSSVTGLGLTDVDLSGVDAKDDTPSSSSRTETTVREWVTKYKLGVAILAQCKDCQEVNGEFKRALLLAIHTVSSLALIPTPEGCPRSLAAVTSDRYLLGKITKGISAKEVRATEEDKIATMLIRVFEIPLTPPVGIWYSAQPSSGFSEKYVGDYHLRAIKHIDSCSESYKDSDFGHQVAFVNSPGMGKTSTAIKILKEHPGLLLCFRAQNSGEFPQADEPLTEFLRSDAQDLVKVPEEAVAAFLGGLFEWLNDWLDDHLARHSSVVTVFDPEHLDRQRMAGAVLQNTRRLLKEKQSDLAVIQTKDQLGVRLKSTSESFKRFFVVLDEFPDLELAPLGRSNSFMTTMAFQRIIKAGDVADNEGLTVWFLTLGTNASVKKLVPHKEGSGRLIDSNFEMLPPFTAFGLDQNVSQLSPPGSVADTLLILRLRHYGRPLWLFYDTSNVRTAALSKLAPHSLQLDRHVVLALMGARIHLGLNETSNAPEAAQKLAEEAVRHHMRVLISVTKGIIKTAPPPDPILALAAASFMVLSSQQYKTVLKALQDLLIGPGNIVPLGTKGELATRLLLTLARDAKFCPPSSGLHHHFIDHANSNAASVTPLSLCDLLTALFGDKMVPTLSTNLEIRSLWDTIVGDGIVNFTHFQVESKIINTITEDDLAEYWFRQVAVQCHSQQPVIDGFIVYYCGKLSSPFQKNNLRMMPWQTKARVVAASSKLGSTLTTPAYLDPVTKTTSKHPSLSLLVDLGTASAFGKSPPFSSQISDQLLVTLYRGDPGAEARNKWPNAYIRDEPDRLVINARGHTKSTYPIIDTFQCSDLIASMVGAPFLTGISGVDEITERWAEEISEMKPSPGHWRASASSSEAVTKHPADEEPSPTDQPHLKRPNTGEEVTL</sequence>
<evidence type="ECO:0000256" key="1">
    <source>
        <dbReference type="SAM" id="MobiDB-lite"/>
    </source>
</evidence>
<proteinExistence type="predicted"/>
<dbReference type="PANTHER" id="PTHR33266:SF1">
    <property type="entry name" value="F-BOX DOMAIN-CONTAINING PROTEIN"/>
    <property type="match status" value="1"/>
</dbReference>
<keyword evidence="3" id="KW-1185">Reference proteome</keyword>
<dbReference type="EMBL" id="RWJN01000177">
    <property type="protein sequence ID" value="TCD65505.1"/>
    <property type="molecule type" value="Genomic_DNA"/>
</dbReference>
<dbReference type="PANTHER" id="PTHR33266">
    <property type="entry name" value="CHROMOSOME 15, WHOLE GENOME SHOTGUN SEQUENCE"/>
    <property type="match status" value="1"/>
</dbReference>
<evidence type="ECO:0000313" key="2">
    <source>
        <dbReference type="EMBL" id="TCD65505.1"/>
    </source>
</evidence>
<name>A0A4R0RI99_9APHY</name>
<dbReference type="STRING" id="92696.A0A4R0RI99"/>
<dbReference type="AlphaFoldDB" id="A0A4R0RI99"/>